<dbReference type="PROSITE" id="PS00170">
    <property type="entry name" value="CSA_PPIASE_1"/>
    <property type="match status" value="1"/>
</dbReference>
<dbReference type="GeneID" id="95974589"/>
<feature type="region of interest" description="Disordered" evidence="6">
    <location>
        <begin position="186"/>
        <end position="206"/>
    </location>
</feature>
<comment type="similarity">
    <text evidence="2">Belongs to the cyclophilin-type PPIase family. PPIase D subfamily.</text>
</comment>
<dbReference type="InterPro" id="IPR029000">
    <property type="entry name" value="Cyclophilin-like_dom_sf"/>
</dbReference>
<dbReference type="InterPro" id="IPR019734">
    <property type="entry name" value="TPR_rpt"/>
</dbReference>
<accession>A0ABR3PM25</accession>
<feature type="domain" description="PPIase cyclophilin-type" evidence="7">
    <location>
        <begin position="10"/>
        <end position="174"/>
    </location>
</feature>
<evidence type="ECO:0000256" key="4">
    <source>
        <dbReference type="ARBA" id="ARBA00023110"/>
    </source>
</evidence>
<dbReference type="PANTHER" id="PTHR11071:SF561">
    <property type="entry name" value="PEPTIDYL-PROLYL CIS-TRANS ISOMERASE D-RELATED"/>
    <property type="match status" value="1"/>
</dbReference>
<evidence type="ECO:0000256" key="6">
    <source>
        <dbReference type="SAM" id="MobiDB-lite"/>
    </source>
</evidence>
<dbReference type="Proteomes" id="UP001562354">
    <property type="component" value="Unassembled WGS sequence"/>
</dbReference>
<dbReference type="InterPro" id="IPR011990">
    <property type="entry name" value="TPR-like_helical_dom_sf"/>
</dbReference>
<keyword evidence="9" id="KW-1185">Reference proteome</keyword>
<dbReference type="PRINTS" id="PR00153">
    <property type="entry name" value="CSAPPISMRASE"/>
</dbReference>
<dbReference type="SUPFAM" id="SSF48452">
    <property type="entry name" value="TPR-like"/>
    <property type="match status" value="1"/>
</dbReference>
<evidence type="ECO:0000256" key="5">
    <source>
        <dbReference type="ARBA" id="ARBA00023235"/>
    </source>
</evidence>
<dbReference type="Pfam" id="PF00160">
    <property type="entry name" value="Pro_isomerase"/>
    <property type="match status" value="1"/>
</dbReference>
<dbReference type="SUPFAM" id="SSF50891">
    <property type="entry name" value="Cyclophilin-like"/>
    <property type="match status" value="1"/>
</dbReference>
<dbReference type="CDD" id="cd01926">
    <property type="entry name" value="cyclophilin_ABH_like"/>
    <property type="match status" value="1"/>
</dbReference>
<dbReference type="InterPro" id="IPR020892">
    <property type="entry name" value="Cyclophilin-type_PPIase_CS"/>
</dbReference>
<dbReference type="RefSeq" id="XP_069203460.1">
    <property type="nucleotide sequence ID" value="XM_069347616.1"/>
</dbReference>
<evidence type="ECO:0000256" key="2">
    <source>
        <dbReference type="ARBA" id="ARBA00010898"/>
    </source>
</evidence>
<dbReference type="PANTHER" id="PTHR11071">
    <property type="entry name" value="PEPTIDYL-PROLYL CIS-TRANS ISOMERASE"/>
    <property type="match status" value="1"/>
</dbReference>
<evidence type="ECO:0000313" key="9">
    <source>
        <dbReference type="Proteomes" id="UP001562354"/>
    </source>
</evidence>
<name>A0ABR3PM25_9PEZI</name>
<keyword evidence="5" id="KW-0413">Isomerase</keyword>
<evidence type="ECO:0000313" key="8">
    <source>
        <dbReference type="EMBL" id="KAL1310611.1"/>
    </source>
</evidence>
<keyword evidence="4" id="KW-0697">Rotamase</keyword>
<dbReference type="InterPro" id="IPR002130">
    <property type="entry name" value="Cyclophilin-type_PPIase_dom"/>
</dbReference>
<reference evidence="8 9" key="1">
    <citation type="submission" date="2024-07" db="EMBL/GenBank/DDBJ databases">
        <title>Draft sequence of the Neodothiora populina.</title>
        <authorList>
            <person name="Drown D.D."/>
            <person name="Schuette U.S."/>
            <person name="Buechlein A.B."/>
            <person name="Rusch D.R."/>
            <person name="Winton L.W."/>
            <person name="Adams G.A."/>
        </authorList>
    </citation>
    <scope>NUCLEOTIDE SEQUENCE [LARGE SCALE GENOMIC DNA]</scope>
    <source>
        <strain evidence="8 9">CPC 39397</strain>
    </source>
</reference>
<proteinExistence type="inferred from homology"/>
<dbReference type="EMBL" id="JBFMKM010000003">
    <property type="protein sequence ID" value="KAL1310611.1"/>
    <property type="molecule type" value="Genomic_DNA"/>
</dbReference>
<evidence type="ECO:0000256" key="3">
    <source>
        <dbReference type="ARBA" id="ARBA00013194"/>
    </source>
</evidence>
<sequence>MAAAKRSRVFFDITIGKTKAGRVTFELYNDVVPKTAENFRALCTGENGNGKSGAPLHYKGSGFHRVIKSFMIQGGDFTAGNGTGGESIYGEKFDDENFELKHEKPFLLSMANAGPGTNGSQFFVTTVPTPHLDGKHVVFGEVLAGKSIIRTVENIETGPNDKPAKDCIIADCGELTGDEYEHAADKVPDATGDPYEDFPEDQKKGDEELSTAEVISIATDLKTRGSDAFKKAQLELGLNKYQKALRYLHECPEPLDSDPPETGPQLNALKIALHSNSALLQIKLKEFVDAESSASNVLAVSGVKGAEKGKALYRRALARKGLKNEDDAVKDLEAALECVPGDVAIQNELNAVKKAAADRAKKEKAAYSKFFTSD</sequence>
<evidence type="ECO:0000256" key="1">
    <source>
        <dbReference type="ARBA" id="ARBA00000971"/>
    </source>
</evidence>
<dbReference type="PROSITE" id="PS50072">
    <property type="entry name" value="CSA_PPIASE_2"/>
    <property type="match status" value="1"/>
</dbReference>
<dbReference type="SMART" id="SM00028">
    <property type="entry name" value="TPR"/>
    <property type="match status" value="2"/>
</dbReference>
<dbReference type="Gene3D" id="1.25.40.10">
    <property type="entry name" value="Tetratricopeptide repeat domain"/>
    <property type="match status" value="1"/>
</dbReference>
<dbReference type="EC" id="5.2.1.8" evidence="3"/>
<organism evidence="8 9">
    <name type="scientific">Neodothiora populina</name>
    <dbReference type="NCBI Taxonomy" id="2781224"/>
    <lineage>
        <taxon>Eukaryota</taxon>
        <taxon>Fungi</taxon>
        <taxon>Dikarya</taxon>
        <taxon>Ascomycota</taxon>
        <taxon>Pezizomycotina</taxon>
        <taxon>Dothideomycetes</taxon>
        <taxon>Dothideomycetidae</taxon>
        <taxon>Dothideales</taxon>
        <taxon>Dothioraceae</taxon>
        <taxon>Neodothiora</taxon>
    </lineage>
</organism>
<comment type="caution">
    <text evidence="8">The sequence shown here is derived from an EMBL/GenBank/DDBJ whole genome shotgun (WGS) entry which is preliminary data.</text>
</comment>
<gene>
    <name evidence="8" type="ORF">AAFC00_000886</name>
</gene>
<protein>
    <recommendedName>
        <fullName evidence="3">peptidylprolyl isomerase</fullName>
        <ecNumber evidence="3">5.2.1.8</ecNumber>
    </recommendedName>
</protein>
<dbReference type="Gene3D" id="2.40.100.10">
    <property type="entry name" value="Cyclophilin-like"/>
    <property type="match status" value="1"/>
</dbReference>
<evidence type="ECO:0000259" key="7">
    <source>
        <dbReference type="PROSITE" id="PS50072"/>
    </source>
</evidence>
<comment type="catalytic activity">
    <reaction evidence="1">
        <text>[protein]-peptidylproline (omega=180) = [protein]-peptidylproline (omega=0)</text>
        <dbReference type="Rhea" id="RHEA:16237"/>
        <dbReference type="Rhea" id="RHEA-COMP:10747"/>
        <dbReference type="Rhea" id="RHEA-COMP:10748"/>
        <dbReference type="ChEBI" id="CHEBI:83833"/>
        <dbReference type="ChEBI" id="CHEBI:83834"/>
        <dbReference type="EC" id="5.2.1.8"/>
    </reaction>
</comment>